<accession>A0A7J8WUD9</accession>
<name>A0A7J8WUD9_GOSAI</name>
<protein>
    <recommendedName>
        <fullName evidence="3">CRAL/TRIO N-terminal domain-containing protein</fullName>
    </recommendedName>
</protein>
<dbReference type="EMBL" id="JABFAA010000003">
    <property type="protein sequence ID" value="MBA0678667.1"/>
    <property type="molecule type" value="Genomic_DNA"/>
</dbReference>
<dbReference type="Proteomes" id="UP000593577">
    <property type="component" value="Unassembled WGS sequence"/>
</dbReference>
<dbReference type="Gene3D" id="3.40.525.10">
    <property type="entry name" value="CRAL-TRIO lipid binding domain"/>
    <property type="match status" value="1"/>
</dbReference>
<feature type="non-terminal residue" evidence="1">
    <location>
        <position position="1"/>
    </location>
</feature>
<proteinExistence type="predicted"/>
<evidence type="ECO:0008006" key="3">
    <source>
        <dbReference type="Google" id="ProtNLM"/>
    </source>
</evidence>
<dbReference type="InterPro" id="IPR036865">
    <property type="entry name" value="CRAL-TRIO_dom_sf"/>
</dbReference>
<sequence length="155" mass="18192">NHEASQNLECESWLDKLHKELEDQGISLPERINYEDLRRFYTAANGDFVVFLSSIKKTIKWRETYRILSPEELETWANMVFWHGYDLMHRPCLIVRLGLACSCLPSHDRPRFAQAVSMFLAPVVLFTFPFCCHLKFNETSSVIGFKYLIPLFNEL</sequence>
<reference evidence="1 2" key="1">
    <citation type="journal article" date="2019" name="Genome Biol. Evol.">
        <title>Insights into the evolution of the New World diploid cottons (Gossypium, subgenus Houzingenia) based on genome sequencing.</title>
        <authorList>
            <person name="Grover C.E."/>
            <person name="Arick M.A. 2nd"/>
            <person name="Thrash A."/>
            <person name="Conover J.L."/>
            <person name="Sanders W.S."/>
            <person name="Peterson D.G."/>
            <person name="Frelichowski J.E."/>
            <person name="Scheffler J.A."/>
            <person name="Scheffler B.E."/>
            <person name="Wendel J.F."/>
        </authorList>
    </citation>
    <scope>NUCLEOTIDE SEQUENCE [LARGE SCALE GENOMIC DNA]</scope>
    <source>
        <strain evidence="1">185</strain>
        <tissue evidence="1">Leaf</tissue>
    </source>
</reference>
<evidence type="ECO:0000313" key="1">
    <source>
        <dbReference type="EMBL" id="MBA0678667.1"/>
    </source>
</evidence>
<gene>
    <name evidence="1" type="ORF">Goari_019993</name>
</gene>
<dbReference type="PANTHER" id="PTHR47041">
    <property type="entry name" value="SEC14 CYTOSOLIC FACTOR FAMILY PROTEIN / PHOSPHOGLYCERIDE TRANSFER FAMILY PROTEIN"/>
    <property type="match status" value="1"/>
</dbReference>
<keyword evidence="2" id="KW-1185">Reference proteome</keyword>
<dbReference type="PANTHER" id="PTHR47041:SF2">
    <property type="entry name" value="SEC14 CYTOSOLIC FACTOR FAMILY PROTEIN _ PHOSPHOGLYCERIDE TRANSFER FAMILY PROTEIN"/>
    <property type="match status" value="1"/>
</dbReference>
<evidence type="ECO:0000313" key="2">
    <source>
        <dbReference type="Proteomes" id="UP000593577"/>
    </source>
</evidence>
<organism evidence="1 2">
    <name type="scientific">Gossypium aridum</name>
    <name type="common">American cotton</name>
    <name type="synonym">Erioxylum aridum</name>
    <dbReference type="NCBI Taxonomy" id="34290"/>
    <lineage>
        <taxon>Eukaryota</taxon>
        <taxon>Viridiplantae</taxon>
        <taxon>Streptophyta</taxon>
        <taxon>Embryophyta</taxon>
        <taxon>Tracheophyta</taxon>
        <taxon>Spermatophyta</taxon>
        <taxon>Magnoliopsida</taxon>
        <taxon>eudicotyledons</taxon>
        <taxon>Gunneridae</taxon>
        <taxon>Pentapetalae</taxon>
        <taxon>rosids</taxon>
        <taxon>malvids</taxon>
        <taxon>Malvales</taxon>
        <taxon>Malvaceae</taxon>
        <taxon>Malvoideae</taxon>
        <taxon>Gossypium</taxon>
    </lineage>
</organism>
<dbReference type="AlphaFoldDB" id="A0A7J8WUD9"/>
<comment type="caution">
    <text evidence="1">The sequence shown here is derived from an EMBL/GenBank/DDBJ whole genome shotgun (WGS) entry which is preliminary data.</text>
</comment>